<sequence>MVVAAGVGGPLAVLAYTLVAGPLAEEFGWRGWLQPRLRQRWSRALTTLVLGTVWAT</sequence>
<dbReference type="RefSeq" id="WP_218871544.1">
    <property type="nucleotide sequence ID" value="NZ_JACCBU010000001.1"/>
</dbReference>
<dbReference type="Proteomes" id="UP000569914">
    <property type="component" value="Unassembled WGS sequence"/>
</dbReference>
<reference evidence="2 3" key="1">
    <citation type="submission" date="2020-07" db="EMBL/GenBank/DDBJ databases">
        <title>Sequencing the genomes of 1000 actinobacteria strains.</title>
        <authorList>
            <person name="Klenk H.-P."/>
        </authorList>
    </citation>
    <scope>NUCLEOTIDE SEQUENCE [LARGE SCALE GENOMIC DNA]</scope>
    <source>
        <strain evidence="2 3">DSM 22083</strain>
    </source>
</reference>
<keyword evidence="3" id="KW-1185">Reference proteome</keyword>
<organism evidence="2 3">
    <name type="scientific">Microlunatus parietis</name>
    <dbReference type="NCBI Taxonomy" id="682979"/>
    <lineage>
        <taxon>Bacteria</taxon>
        <taxon>Bacillati</taxon>
        <taxon>Actinomycetota</taxon>
        <taxon>Actinomycetes</taxon>
        <taxon>Propionibacteriales</taxon>
        <taxon>Propionibacteriaceae</taxon>
        <taxon>Microlunatus</taxon>
    </lineage>
</organism>
<name>A0A7Y9LD12_9ACTN</name>
<dbReference type="AlphaFoldDB" id="A0A7Y9LD12"/>
<feature type="domain" description="CAAX prenyl protease 2/Lysostaphin resistance protein A-like" evidence="1">
    <location>
        <begin position="10"/>
        <end position="55"/>
    </location>
</feature>
<dbReference type="InterPro" id="IPR003675">
    <property type="entry name" value="Rce1/LyrA-like_dom"/>
</dbReference>
<evidence type="ECO:0000259" key="1">
    <source>
        <dbReference type="Pfam" id="PF02517"/>
    </source>
</evidence>
<dbReference type="GO" id="GO:0080120">
    <property type="term" value="P:CAAX-box protein maturation"/>
    <property type="evidence" value="ECO:0007669"/>
    <property type="project" value="UniProtKB-ARBA"/>
</dbReference>
<protein>
    <submittedName>
        <fullName evidence="2">Membrane protease YdiL (CAAX protease family)</fullName>
    </submittedName>
</protein>
<accession>A0A7Y9LD12</accession>
<dbReference type="GO" id="GO:0006508">
    <property type="term" value="P:proteolysis"/>
    <property type="evidence" value="ECO:0007669"/>
    <property type="project" value="UniProtKB-KW"/>
</dbReference>
<dbReference type="GO" id="GO:0004175">
    <property type="term" value="F:endopeptidase activity"/>
    <property type="evidence" value="ECO:0007669"/>
    <property type="project" value="UniProtKB-ARBA"/>
</dbReference>
<keyword evidence="2" id="KW-0645">Protease</keyword>
<evidence type="ECO:0000313" key="3">
    <source>
        <dbReference type="Proteomes" id="UP000569914"/>
    </source>
</evidence>
<comment type="caution">
    <text evidence="2">The sequence shown here is derived from an EMBL/GenBank/DDBJ whole genome shotgun (WGS) entry which is preliminary data.</text>
</comment>
<dbReference type="Pfam" id="PF02517">
    <property type="entry name" value="Rce1-like"/>
    <property type="match status" value="1"/>
</dbReference>
<gene>
    <name evidence="2" type="ORF">BKA15_004726</name>
</gene>
<evidence type="ECO:0000313" key="2">
    <source>
        <dbReference type="EMBL" id="NYE73397.1"/>
    </source>
</evidence>
<proteinExistence type="predicted"/>
<keyword evidence="2" id="KW-0378">Hydrolase</keyword>
<dbReference type="EMBL" id="JACCBU010000001">
    <property type="protein sequence ID" value="NYE73397.1"/>
    <property type="molecule type" value="Genomic_DNA"/>
</dbReference>